<feature type="active site" description="Nucleophile" evidence="2">
    <location>
        <position position="213"/>
    </location>
</feature>
<dbReference type="EMBL" id="CM035422">
    <property type="protein sequence ID" value="KAH7372540.1"/>
    <property type="molecule type" value="Genomic_DNA"/>
</dbReference>
<sequence length="398" mass="42124">MDLKQRAFFVAVHVGAGYHSLANSFAYRRAMNQACLAAASVLSQETGTSFDAVVAAVKVLEDADITNAGKGSNLTEDGVVECDASIMDGRTYAYGAVGAASGLQNPIEVAAALAKQSLRGSLSFGRIPPIFLAGDGAQAWASAHGLRTARQQIKPGEDTWLVTDRTYRQWQKYKEMLEGMEAHAPNSAINAGAQSMNNLPDLLASNEDAVMDTVGAICVDSYGNIAVGSSSGGIAMKVRGRVGVAATYGCGCWASSDKTQVGSSVGCCVTGAGEHLMKGLVAYECCCSISSLQVDPESACRDILLKAHQQGKMTIPEACGGVLLVHVNGISNQNLCEQLESLEVVAAYATKSFGIGYLTDTLKKPKVTILRQNLKEDIQEIGLFSSLFRFDKVESRKR</sequence>
<evidence type="ECO:0000313" key="4">
    <source>
        <dbReference type="EMBL" id="KAH7372540.1"/>
    </source>
</evidence>
<name>A0A8T2SWR5_CERRI</name>
<protein>
    <submittedName>
        <fullName evidence="4">Uncharacterized protein</fullName>
    </submittedName>
</protein>
<dbReference type="SUPFAM" id="SSF56235">
    <property type="entry name" value="N-terminal nucleophile aminohydrolases (Ntn hydrolases)"/>
    <property type="match status" value="1"/>
</dbReference>
<dbReference type="CDD" id="cd04514">
    <property type="entry name" value="Taspase1_like"/>
    <property type="match status" value="1"/>
</dbReference>
<dbReference type="Pfam" id="PF01112">
    <property type="entry name" value="Asparaginase_2"/>
    <property type="match status" value="1"/>
</dbReference>
<comment type="caution">
    <text evidence="4">The sequence shown here is derived from an EMBL/GenBank/DDBJ whole genome shotgun (WGS) entry which is preliminary data.</text>
</comment>
<dbReference type="InterPro" id="IPR000246">
    <property type="entry name" value="Peptidase_T2"/>
</dbReference>
<comment type="subunit">
    <text evidence="1">Heterotetramer of two alpha and two beta chains arranged as a dimer of alpha/beta heterodimers.</text>
</comment>
<gene>
    <name evidence="4" type="ORF">KP509_17G008600</name>
</gene>
<organism evidence="4 5">
    <name type="scientific">Ceratopteris richardii</name>
    <name type="common">Triangle waterfern</name>
    <dbReference type="NCBI Taxonomy" id="49495"/>
    <lineage>
        <taxon>Eukaryota</taxon>
        <taxon>Viridiplantae</taxon>
        <taxon>Streptophyta</taxon>
        <taxon>Embryophyta</taxon>
        <taxon>Tracheophyta</taxon>
        <taxon>Polypodiopsida</taxon>
        <taxon>Polypodiidae</taxon>
        <taxon>Polypodiales</taxon>
        <taxon>Pteridineae</taxon>
        <taxon>Pteridaceae</taxon>
        <taxon>Parkerioideae</taxon>
        <taxon>Ceratopteris</taxon>
    </lineage>
</organism>
<dbReference type="AlphaFoldDB" id="A0A8T2SWR5"/>
<dbReference type="GO" id="GO:0004298">
    <property type="term" value="F:threonine-type endopeptidase activity"/>
    <property type="evidence" value="ECO:0007669"/>
    <property type="project" value="InterPro"/>
</dbReference>
<dbReference type="GO" id="GO:0005737">
    <property type="term" value="C:cytoplasm"/>
    <property type="evidence" value="ECO:0007669"/>
    <property type="project" value="TreeGrafter"/>
</dbReference>
<dbReference type="OMA" id="RLWCAFT"/>
<dbReference type="PANTHER" id="PTHR10188">
    <property type="entry name" value="L-ASPARAGINASE"/>
    <property type="match status" value="1"/>
</dbReference>
<evidence type="ECO:0000256" key="3">
    <source>
        <dbReference type="PIRSR" id="PIRSR600246-3"/>
    </source>
</evidence>
<proteinExistence type="predicted"/>
<dbReference type="Gene3D" id="3.60.20.30">
    <property type="entry name" value="(Glycosyl)asparaginase"/>
    <property type="match status" value="1"/>
</dbReference>
<reference evidence="4" key="1">
    <citation type="submission" date="2021-08" db="EMBL/GenBank/DDBJ databases">
        <title>WGS assembly of Ceratopteris richardii.</title>
        <authorList>
            <person name="Marchant D.B."/>
            <person name="Chen G."/>
            <person name="Jenkins J."/>
            <person name="Shu S."/>
            <person name="Leebens-Mack J."/>
            <person name="Grimwood J."/>
            <person name="Schmutz J."/>
            <person name="Soltis P."/>
            <person name="Soltis D."/>
            <person name="Chen Z.-H."/>
        </authorList>
    </citation>
    <scope>NUCLEOTIDE SEQUENCE</scope>
    <source>
        <strain evidence="4">Whitten #5841</strain>
        <tissue evidence="4">Leaf</tissue>
    </source>
</reference>
<dbReference type="Proteomes" id="UP000825935">
    <property type="component" value="Chromosome 17"/>
</dbReference>
<feature type="site" description="Cleavage; by autolysis" evidence="3">
    <location>
        <begin position="212"/>
        <end position="213"/>
    </location>
</feature>
<evidence type="ECO:0000256" key="2">
    <source>
        <dbReference type="PIRSR" id="PIRSR600246-1"/>
    </source>
</evidence>
<dbReference type="GO" id="GO:0051604">
    <property type="term" value="P:protein maturation"/>
    <property type="evidence" value="ECO:0007669"/>
    <property type="project" value="TreeGrafter"/>
</dbReference>
<accession>A0A8T2SWR5</accession>
<evidence type="ECO:0000256" key="1">
    <source>
        <dbReference type="ARBA" id="ARBA00011601"/>
    </source>
</evidence>
<dbReference type="InterPro" id="IPR029055">
    <property type="entry name" value="Ntn_hydrolases_N"/>
</dbReference>
<dbReference type="OrthoDB" id="77601at2759"/>
<evidence type="ECO:0000313" key="5">
    <source>
        <dbReference type="Proteomes" id="UP000825935"/>
    </source>
</evidence>
<dbReference type="PANTHER" id="PTHR10188:SF8">
    <property type="entry name" value="THREONINE ASPARTASE 1"/>
    <property type="match status" value="1"/>
</dbReference>
<dbReference type="InterPro" id="IPR037464">
    <property type="entry name" value="Taspase1"/>
</dbReference>
<keyword evidence="5" id="KW-1185">Reference proteome</keyword>